<dbReference type="Proteomes" id="UP000682733">
    <property type="component" value="Unassembled WGS sequence"/>
</dbReference>
<evidence type="ECO:0000256" key="1">
    <source>
        <dbReference type="ARBA" id="ARBA00022737"/>
    </source>
</evidence>
<evidence type="ECO:0000313" key="6">
    <source>
        <dbReference type="EMBL" id="CAF3524196.1"/>
    </source>
</evidence>
<dbReference type="EMBL" id="CAJOBC010003382">
    <property type="protein sequence ID" value="CAF3780870.1"/>
    <property type="molecule type" value="Genomic_DNA"/>
</dbReference>
<dbReference type="PANTHER" id="PTHR45641:SF19">
    <property type="entry name" value="NEPHROCYSTIN-3"/>
    <property type="match status" value="1"/>
</dbReference>
<dbReference type="SMART" id="SM00028">
    <property type="entry name" value="TPR"/>
    <property type="match status" value="6"/>
</dbReference>
<feature type="repeat" description="TPR" evidence="3">
    <location>
        <begin position="524"/>
        <end position="557"/>
    </location>
</feature>
<dbReference type="AlphaFoldDB" id="A0A814HG43"/>
<dbReference type="SUPFAM" id="SSF48452">
    <property type="entry name" value="TPR-like"/>
    <property type="match status" value="1"/>
</dbReference>
<keyword evidence="2 3" id="KW-0802">TPR repeat</keyword>
<dbReference type="EMBL" id="CAJNOK010000337">
    <property type="protein sequence ID" value="CAF0746203.1"/>
    <property type="molecule type" value="Genomic_DNA"/>
</dbReference>
<dbReference type="PANTHER" id="PTHR45641">
    <property type="entry name" value="TETRATRICOPEPTIDE REPEAT PROTEIN (AFU_ORTHOLOGUE AFUA_6G03870)"/>
    <property type="match status" value="1"/>
</dbReference>
<evidence type="ECO:0000256" key="3">
    <source>
        <dbReference type="PROSITE-ProRule" id="PRU00339"/>
    </source>
</evidence>
<reference evidence="5" key="1">
    <citation type="submission" date="2021-02" db="EMBL/GenBank/DDBJ databases">
        <authorList>
            <person name="Nowell W R."/>
        </authorList>
    </citation>
    <scope>NUCLEOTIDE SEQUENCE</scope>
</reference>
<dbReference type="Gene3D" id="3.90.176.10">
    <property type="entry name" value="Toxin ADP-ribosyltransferase, Chain A, domain 1"/>
    <property type="match status" value="1"/>
</dbReference>
<dbReference type="Pfam" id="PF13424">
    <property type="entry name" value="TPR_12"/>
    <property type="match status" value="2"/>
</dbReference>
<evidence type="ECO:0000313" key="7">
    <source>
        <dbReference type="EMBL" id="CAF3780870.1"/>
    </source>
</evidence>
<comment type="caution">
    <text evidence="5">The sequence shown here is derived from an EMBL/GenBank/DDBJ whole genome shotgun (WGS) entry which is preliminary data.</text>
</comment>
<dbReference type="Proteomes" id="UP000663829">
    <property type="component" value="Unassembled WGS sequence"/>
</dbReference>
<evidence type="ECO:0000313" key="8">
    <source>
        <dbReference type="Proteomes" id="UP000663829"/>
    </source>
</evidence>
<dbReference type="InterPro" id="IPR019734">
    <property type="entry name" value="TPR_rpt"/>
</dbReference>
<proteinExistence type="predicted"/>
<dbReference type="EMBL" id="CAJNOQ010003383">
    <property type="protein sequence ID" value="CAF1009700.1"/>
    <property type="molecule type" value="Genomic_DNA"/>
</dbReference>
<dbReference type="PROSITE" id="PS50005">
    <property type="entry name" value="TPR"/>
    <property type="match status" value="3"/>
</dbReference>
<keyword evidence="8" id="KW-1185">Reference proteome</keyword>
<dbReference type="Gene3D" id="1.25.40.10">
    <property type="entry name" value="Tetratricopeptide repeat domain"/>
    <property type="match status" value="2"/>
</dbReference>
<dbReference type="PROSITE" id="PS51996">
    <property type="entry name" value="TR_MART"/>
    <property type="match status" value="1"/>
</dbReference>
<name>A0A814HG43_9BILA</name>
<dbReference type="SUPFAM" id="SSF56399">
    <property type="entry name" value="ADP-ribosylation"/>
    <property type="match status" value="1"/>
</dbReference>
<dbReference type="Proteomes" id="UP000677228">
    <property type="component" value="Unassembled WGS sequence"/>
</dbReference>
<evidence type="ECO:0000313" key="4">
    <source>
        <dbReference type="EMBL" id="CAF0746203.1"/>
    </source>
</evidence>
<feature type="repeat" description="TPR" evidence="3">
    <location>
        <begin position="608"/>
        <end position="641"/>
    </location>
</feature>
<accession>A0A814HG43</accession>
<dbReference type="EMBL" id="CAJOBA010000337">
    <property type="protein sequence ID" value="CAF3524196.1"/>
    <property type="molecule type" value="Genomic_DNA"/>
</dbReference>
<feature type="repeat" description="TPR" evidence="3">
    <location>
        <begin position="482"/>
        <end position="515"/>
    </location>
</feature>
<organism evidence="5 8">
    <name type="scientific">Didymodactylos carnosus</name>
    <dbReference type="NCBI Taxonomy" id="1234261"/>
    <lineage>
        <taxon>Eukaryota</taxon>
        <taxon>Metazoa</taxon>
        <taxon>Spiralia</taxon>
        <taxon>Gnathifera</taxon>
        <taxon>Rotifera</taxon>
        <taxon>Eurotatoria</taxon>
        <taxon>Bdelloidea</taxon>
        <taxon>Philodinida</taxon>
        <taxon>Philodinidae</taxon>
        <taxon>Didymodactylos</taxon>
    </lineage>
</organism>
<dbReference type="Proteomes" id="UP000681722">
    <property type="component" value="Unassembled WGS sequence"/>
</dbReference>
<keyword evidence="1" id="KW-0677">Repeat</keyword>
<gene>
    <name evidence="5" type="ORF">GPM918_LOCUS14200</name>
    <name evidence="4" type="ORF">OVA965_LOCUS1735</name>
    <name evidence="7" type="ORF">SRO942_LOCUS14196</name>
    <name evidence="6" type="ORF">TMI583_LOCUS1735</name>
</gene>
<evidence type="ECO:0000313" key="5">
    <source>
        <dbReference type="EMBL" id="CAF1009700.1"/>
    </source>
</evidence>
<sequence length="664" mass="76782">MGVRFGSPAPKDNNLETFHLIWLDAVANDTEEDVDAQQRLRTSINHLRTFKYENACEQYIQGVSKDDRVVLISSGQLGREVVPRIHQLRQVSSIYIYCMDKESNEEWAKEFTKVRGVIVVLNDLVAQIRLDQVTRNRNKVDEPLSISIFDMNVGHKQWTTGPNRQFIYSQLLIDCLLRTQPTVKDKNELLSLCQDEYKDNKPELAIVREFQQDYGSERALWWYTRDSFLYRLLSKALRVQNTDLLFLFRFFIRDMDKQLRQYQCSSPSRVYRGQLMSNDELQIFKDSIGKFISMTSFLSTSPNREQALSFVKTLIPSNNLQQTLFEIDADPQLDGIKQFANITAHGYNAYEEVLIMLGSIFRLISIHYDEDQVWIIRMTMCSIDDQDIKPTFEHIRNNSGCNEETSLLLFGHVLRRLGKFDESEKYCRRLSDELHKDHKDLPACYHLLGDMAKEKGDFDLSVKWHNKSLESAARKSHGHRLADNHNSIAAVYQQKGDYKMSLESYTKALMLIKGEFGEDHLQIAECYNNMGTVYQAQKKYFEALDYYLKALVITQRQLSINHSKLGTLLKNMADCHVCLGLSDLALGEYDLSLKSFKESPDPQNRNIAPILHSMGTVYEEKNELQQALSYYKQAANIYGHAVSSTHPSLVKVEQDIQRVSSQPE</sequence>
<dbReference type="OrthoDB" id="9984275at2759"/>
<dbReference type="InterPro" id="IPR011990">
    <property type="entry name" value="TPR-like_helical_dom_sf"/>
</dbReference>
<protein>
    <submittedName>
        <fullName evidence="5">Uncharacterized protein</fullName>
    </submittedName>
</protein>
<evidence type="ECO:0000256" key="2">
    <source>
        <dbReference type="ARBA" id="ARBA00022803"/>
    </source>
</evidence>